<feature type="compositionally biased region" description="Acidic residues" evidence="8">
    <location>
        <begin position="872"/>
        <end position="888"/>
    </location>
</feature>
<dbReference type="Proteomes" id="UP000677228">
    <property type="component" value="Unassembled WGS sequence"/>
</dbReference>
<proteinExistence type="inferred from homology"/>
<feature type="compositionally biased region" description="Acidic residues" evidence="8">
    <location>
        <begin position="832"/>
        <end position="854"/>
    </location>
</feature>
<dbReference type="GO" id="GO:0005635">
    <property type="term" value="C:nuclear envelope"/>
    <property type="evidence" value="ECO:0007669"/>
    <property type="project" value="TreeGrafter"/>
</dbReference>
<dbReference type="Gene3D" id="1.25.10.10">
    <property type="entry name" value="Leucine-rich Repeat Variant"/>
    <property type="match status" value="2"/>
</dbReference>
<dbReference type="Proteomes" id="UP000681722">
    <property type="component" value="Unassembled WGS sequence"/>
</dbReference>
<dbReference type="InterPro" id="IPR001494">
    <property type="entry name" value="Importin-beta_N"/>
</dbReference>
<dbReference type="Proteomes" id="UP000663829">
    <property type="component" value="Unassembled WGS sequence"/>
</dbReference>
<comment type="similarity">
    <text evidence="3">Belongs to the importin beta family.</text>
</comment>
<dbReference type="GO" id="GO:0031267">
    <property type="term" value="F:small GTPase binding"/>
    <property type="evidence" value="ECO:0007669"/>
    <property type="project" value="InterPro"/>
</dbReference>
<dbReference type="SMART" id="SM00913">
    <property type="entry name" value="IBN_N"/>
    <property type="match status" value="1"/>
</dbReference>
<evidence type="ECO:0000313" key="11">
    <source>
        <dbReference type="EMBL" id="CAF0996350.1"/>
    </source>
</evidence>
<organism evidence="11 14">
    <name type="scientific">Didymodactylos carnosus</name>
    <dbReference type="NCBI Taxonomy" id="1234261"/>
    <lineage>
        <taxon>Eukaryota</taxon>
        <taxon>Metazoa</taxon>
        <taxon>Spiralia</taxon>
        <taxon>Gnathifera</taxon>
        <taxon>Rotifera</taxon>
        <taxon>Eurotatoria</taxon>
        <taxon>Bdelloidea</taxon>
        <taxon>Philodinida</taxon>
        <taxon>Philodinidae</taxon>
        <taxon>Didymodactylos</taxon>
    </lineage>
</organism>
<name>A0A814GH65_9BILA</name>
<dbReference type="SUPFAM" id="SSF48371">
    <property type="entry name" value="ARM repeat"/>
    <property type="match status" value="1"/>
</dbReference>
<feature type="compositionally biased region" description="Basic and acidic residues" evidence="8">
    <location>
        <begin position="855"/>
        <end position="869"/>
    </location>
</feature>
<evidence type="ECO:0000256" key="2">
    <source>
        <dbReference type="ARBA" id="ARBA00004496"/>
    </source>
</evidence>
<evidence type="ECO:0000313" key="10">
    <source>
        <dbReference type="EMBL" id="CAF0759891.1"/>
    </source>
</evidence>
<evidence type="ECO:0000256" key="6">
    <source>
        <dbReference type="ARBA" id="ARBA00022927"/>
    </source>
</evidence>
<protein>
    <recommendedName>
        <fullName evidence="9">Importin N-terminal domain-containing protein</fullName>
    </recommendedName>
</protein>
<accession>A0A814GH65</accession>
<dbReference type="AlphaFoldDB" id="A0A814GH65"/>
<evidence type="ECO:0000259" key="9">
    <source>
        <dbReference type="PROSITE" id="PS50166"/>
    </source>
</evidence>
<dbReference type="GO" id="GO:0006606">
    <property type="term" value="P:protein import into nucleus"/>
    <property type="evidence" value="ECO:0007669"/>
    <property type="project" value="TreeGrafter"/>
</dbReference>
<dbReference type="EMBL" id="CAJOBA010000536">
    <property type="protein sequence ID" value="CAF3539575.1"/>
    <property type="molecule type" value="Genomic_DNA"/>
</dbReference>
<feature type="domain" description="Importin N-terminal" evidence="9">
    <location>
        <begin position="19"/>
        <end position="114"/>
    </location>
</feature>
<keyword evidence="4" id="KW-0813">Transport</keyword>
<dbReference type="EMBL" id="CAJNOQ010003118">
    <property type="protein sequence ID" value="CAF0996350.1"/>
    <property type="molecule type" value="Genomic_DNA"/>
</dbReference>
<evidence type="ECO:0000256" key="7">
    <source>
        <dbReference type="ARBA" id="ARBA00023242"/>
    </source>
</evidence>
<gene>
    <name evidence="11" type="ORF">GPM918_LOCUS13521</name>
    <name evidence="10" type="ORF">OVA965_LOCUS2492</name>
    <name evidence="13" type="ORF">SRO942_LOCUS13521</name>
    <name evidence="12" type="ORF">TMI583_LOCUS2492</name>
</gene>
<feature type="region of interest" description="Disordered" evidence="8">
    <location>
        <begin position="829"/>
        <end position="888"/>
    </location>
</feature>
<dbReference type="EMBL" id="CAJNOK010000536">
    <property type="protein sequence ID" value="CAF0759891.1"/>
    <property type="molecule type" value="Genomic_DNA"/>
</dbReference>
<dbReference type="InterPro" id="IPR016024">
    <property type="entry name" value="ARM-type_fold"/>
</dbReference>
<keyword evidence="14" id="KW-1185">Reference proteome</keyword>
<evidence type="ECO:0000256" key="4">
    <source>
        <dbReference type="ARBA" id="ARBA00022448"/>
    </source>
</evidence>
<keyword evidence="6" id="KW-0653">Protein transport</keyword>
<comment type="subcellular location">
    <subcellularLocation>
        <location evidence="2">Cytoplasm</location>
    </subcellularLocation>
    <subcellularLocation>
        <location evidence="1">Nucleus</location>
    </subcellularLocation>
</comment>
<dbReference type="Pfam" id="PF25758">
    <property type="entry name" value="TPR_IPO11"/>
    <property type="match status" value="1"/>
</dbReference>
<keyword evidence="7" id="KW-0539">Nucleus</keyword>
<evidence type="ECO:0000256" key="3">
    <source>
        <dbReference type="ARBA" id="ARBA00007991"/>
    </source>
</evidence>
<dbReference type="OrthoDB" id="760868at2759"/>
<reference evidence="11" key="1">
    <citation type="submission" date="2021-02" db="EMBL/GenBank/DDBJ databases">
        <authorList>
            <person name="Nowell W R."/>
        </authorList>
    </citation>
    <scope>NUCLEOTIDE SEQUENCE</scope>
</reference>
<evidence type="ECO:0000313" key="14">
    <source>
        <dbReference type="Proteomes" id="UP000663829"/>
    </source>
</evidence>
<evidence type="ECO:0000256" key="5">
    <source>
        <dbReference type="ARBA" id="ARBA00022490"/>
    </source>
</evidence>
<dbReference type="PANTHER" id="PTHR10997:SF18">
    <property type="entry name" value="D-IMPORTIN 7_RANBP7"/>
    <property type="match status" value="1"/>
</dbReference>
<dbReference type="GO" id="GO:0005829">
    <property type="term" value="C:cytosol"/>
    <property type="evidence" value="ECO:0007669"/>
    <property type="project" value="TreeGrafter"/>
</dbReference>
<keyword evidence="5" id="KW-0963">Cytoplasm</keyword>
<dbReference type="InterPro" id="IPR058669">
    <property type="entry name" value="TPR_IPO7/11-like"/>
</dbReference>
<dbReference type="Proteomes" id="UP000682733">
    <property type="component" value="Unassembled WGS sequence"/>
</dbReference>
<dbReference type="PANTHER" id="PTHR10997">
    <property type="entry name" value="IMPORTIN-7, 8, 11"/>
    <property type="match status" value="1"/>
</dbReference>
<dbReference type="Pfam" id="PF03810">
    <property type="entry name" value="IBN_N"/>
    <property type="match status" value="1"/>
</dbReference>
<dbReference type="InterPro" id="IPR011989">
    <property type="entry name" value="ARM-like"/>
</dbReference>
<evidence type="ECO:0000256" key="1">
    <source>
        <dbReference type="ARBA" id="ARBA00004123"/>
    </source>
</evidence>
<evidence type="ECO:0000256" key="8">
    <source>
        <dbReference type="SAM" id="MobiDB-lite"/>
    </source>
</evidence>
<comment type="caution">
    <text evidence="11">The sequence shown here is derived from an EMBL/GenBank/DDBJ whole genome shotgun (WGS) entry which is preliminary data.</text>
</comment>
<sequence>MDINPVIEALQATLHPQLREKAEEKLVESPGFIPCIVQIILNDKLDTPIRQAGAIYLKNHVNTYWCDLNSTDSSDDDIITLGALTKPNPSAKLFTISDVDKDYLRNVLIDAVIHVKDPLRCQLITTAGTMIKSDFPSKWPGFITQIHTCLSADNLNQWLSVLLVLYTLVQNYEYKKLEDRGPLDDVMIVLLPLMHQRLMQLFTHDESNESALTQKQILKIFHAYIQLHLCFRVLPKETMAHWLDTCCLILERQLPARLNEIPEEDRAEEPWWKLKKWALHILIRTFERYGSPANLAKTQQTPEKLDFAQFYLKGFSDIIYPLLCISDDDIELFNDEPVEFVRARLDILDEYINPVSAAELFLNEAACKRKDVLMRTVTFLGTVIHNENITFKQKDGVLHMLGVIGNVLIKSPTPYLRARACYALRNFSKLEFSQPENFAHCLNFLIRCLCHDTSLPVKVEAAMALNLFISDSDGEKGKQFIVPHLQAIVMQIIEIIRQTEIDDVMIVLQKIVGLFDTELQPIAVQMTSQLVEFFKHVVLAENTSNDETKAEERTVAAMGVLNTLDTIISCMNDKQDILVQIEAIVYEAIVMVLNNGILDFYEEILTLIDTLTINNISPLMWQVFYVIKDAFFRDAADYFAEIMNCLHNYVINDTQSFISQPDRLETVFEMCKHVITNDLGEDSEAHAAKLIEIIILQCQDHITMALPAIVQLIAKRFTREIVTNELRLMLNQVFITMLWLSPDLFFQTMNSVAISDPTTQPIIANFFNQWMTDCELFAGVHDRRVCALGLCTLLCIDPKYYPAISAIVPQLLPNCIHIYQGLMKTYTHSQDDSDTDSSDELDDGEDDNCETDADLIEKLRGKVPDHEMSGDGLDELDDDNDEESDFDLDETDLESFSTVLEANEDIDEFQTFRDSLQKLQNDSSGYYTALTAVLTVDQQNSIQSIITYSEKRRQEKESNKIRDAGGYDFAQSTITPTSFNFGGSLSMKKDS</sequence>
<dbReference type="PROSITE" id="PS50166">
    <property type="entry name" value="IMPORTIN_B_NT"/>
    <property type="match status" value="1"/>
</dbReference>
<dbReference type="EMBL" id="CAJOBC010003118">
    <property type="protein sequence ID" value="CAF3767975.1"/>
    <property type="molecule type" value="Genomic_DNA"/>
</dbReference>
<evidence type="ECO:0000313" key="12">
    <source>
        <dbReference type="EMBL" id="CAF3539575.1"/>
    </source>
</evidence>
<evidence type="ECO:0000313" key="13">
    <source>
        <dbReference type="EMBL" id="CAF3767975.1"/>
    </source>
</evidence>